<proteinExistence type="predicted"/>
<reference evidence="1 2" key="1">
    <citation type="submission" date="2016-11" db="EMBL/GenBank/DDBJ databases">
        <authorList>
            <person name="Jaros S."/>
            <person name="Januszkiewicz K."/>
            <person name="Wedrychowicz H."/>
        </authorList>
    </citation>
    <scope>NUCLEOTIDE SEQUENCE [LARGE SCALE GENOMIC DNA]</scope>
    <source>
        <strain evidence="1 2">DSM 24574</strain>
    </source>
</reference>
<sequence>MVLSFLDENQDYTLNYQLGAKKMISQGAASMEASELIMRYVFPKLMKRGHAKLLNKITKQFEQKLVCTHYKVDMSGERHEGYEYKLLNDFIFYTHFISI</sequence>
<dbReference type="EMBL" id="FQWQ01000006">
    <property type="protein sequence ID" value="SHH98068.1"/>
    <property type="molecule type" value="Genomic_DNA"/>
</dbReference>
<evidence type="ECO:0000313" key="2">
    <source>
        <dbReference type="Proteomes" id="UP000184212"/>
    </source>
</evidence>
<name>A0A1M5XET6_9BACT</name>
<gene>
    <name evidence="1" type="ORF">SAMN04488109_6444</name>
</gene>
<dbReference type="AlphaFoldDB" id="A0A1M5XET6"/>
<evidence type="ECO:0000313" key="1">
    <source>
        <dbReference type="EMBL" id="SHH98068.1"/>
    </source>
</evidence>
<organism evidence="1 2">
    <name type="scientific">Chryseolinea serpens</name>
    <dbReference type="NCBI Taxonomy" id="947013"/>
    <lineage>
        <taxon>Bacteria</taxon>
        <taxon>Pseudomonadati</taxon>
        <taxon>Bacteroidota</taxon>
        <taxon>Cytophagia</taxon>
        <taxon>Cytophagales</taxon>
        <taxon>Fulvivirgaceae</taxon>
        <taxon>Chryseolinea</taxon>
    </lineage>
</organism>
<dbReference type="Proteomes" id="UP000184212">
    <property type="component" value="Unassembled WGS sequence"/>
</dbReference>
<accession>A0A1M5XET6</accession>
<keyword evidence="2" id="KW-1185">Reference proteome</keyword>
<protein>
    <submittedName>
        <fullName evidence="1">Uncharacterized protein</fullName>
    </submittedName>
</protein>